<evidence type="ECO:0000313" key="3">
    <source>
        <dbReference type="EnsemblPlants" id="TraesCS6B02G173300.1"/>
    </source>
</evidence>
<dbReference type="AlphaFoldDB" id="A0A3B6PJ71"/>
<dbReference type="Gramene" id="TraesPARA_EIv1.0_2039480.1">
    <property type="protein sequence ID" value="TraesPARA_EIv1.0_2039480.1.CDS"/>
    <property type="gene ID" value="TraesPARA_EIv1.0_2039480"/>
</dbReference>
<keyword evidence="1" id="KW-1133">Transmembrane helix</keyword>
<dbReference type="OMA" id="LYHYGPA"/>
<reference evidence="3" key="1">
    <citation type="submission" date="2018-08" db="EMBL/GenBank/DDBJ databases">
        <authorList>
            <person name="Rossello M."/>
        </authorList>
    </citation>
    <scope>NUCLEOTIDE SEQUENCE [LARGE SCALE GENOMIC DNA]</scope>
    <source>
        <strain evidence="3">cv. Chinese Spring</strain>
    </source>
</reference>
<feature type="chain" id="PRO_5043178860" evidence="2">
    <location>
        <begin position="27"/>
        <end position="541"/>
    </location>
</feature>
<dbReference type="InterPro" id="IPR040283">
    <property type="entry name" value="DDB_G0292058-like"/>
</dbReference>
<dbReference type="Gramene" id="TraesSYM6B03G03443710.1">
    <property type="protein sequence ID" value="TraesSYM6B03G03443710.1"/>
    <property type="gene ID" value="TraesSYM6B03G03443710"/>
</dbReference>
<organism evidence="3">
    <name type="scientific">Triticum aestivum</name>
    <name type="common">Wheat</name>
    <dbReference type="NCBI Taxonomy" id="4565"/>
    <lineage>
        <taxon>Eukaryota</taxon>
        <taxon>Viridiplantae</taxon>
        <taxon>Streptophyta</taxon>
        <taxon>Embryophyta</taxon>
        <taxon>Tracheophyta</taxon>
        <taxon>Spermatophyta</taxon>
        <taxon>Magnoliopsida</taxon>
        <taxon>Liliopsida</taxon>
        <taxon>Poales</taxon>
        <taxon>Poaceae</taxon>
        <taxon>BOP clade</taxon>
        <taxon>Pooideae</taxon>
        <taxon>Triticodae</taxon>
        <taxon>Triticeae</taxon>
        <taxon>Triticinae</taxon>
        <taxon>Triticum</taxon>
    </lineage>
</organism>
<dbReference type="RefSeq" id="XP_044409256.1">
    <property type="nucleotide sequence ID" value="XM_044553321.1"/>
</dbReference>
<keyword evidence="4" id="KW-1185">Reference proteome</keyword>
<feature type="transmembrane region" description="Helical" evidence="1">
    <location>
        <begin position="233"/>
        <end position="252"/>
    </location>
</feature>
<dbReference type="Gramene" id="TraesNOR6B03G03525180.1">
    <property type="protein sequence ID" value="TraesNOR6B03G03525180.1"/>
    <property type="gene ID" value="TraesNOR6B03G03525180"/>
</dbReference>
<evidence type="ECO:0000256" key="2">
    <source>
        <dbReference type="SAM" id="SignalP"/>
    </source>
</evidence>
<feature type="transmembrane region" description="Helical" evidence="1">
    <location>
        <begin position="118"/>
        <end position="142"/>
    </location>
</feature>
<dbReference type="Gramene" id="TraesJAG6B03G03481950.1">
    <property type="protein sequence ID" value="TraesJAG6B03G03481950.1"/>
    <property type="gene ID" value="TraesJAG6B03G03481950"/>
</dbReference>
<sequence>MIMAARAAPPVLLLLLFFLVTASLLAVDASAAASAPGVNSPFVLAAARTQRKDPLDGLRYYTGGWNISSEHYWASVGFSAAPVFAAAGVWFAVFGAALFVAGCCYCCCPSRSTSYSRVALVVSLLLLLAFTAAAAIGCAVLYDGQGRFHGSTAATVDYVVKQSGYTVDNLRAFSGFLEAAKAAGVGPVSLPDDLKGRIDGVVRRVSSASDELASRTASNSAKIRDALDTIRKILIVLAAGMLILAFAGLVFSACGLESLVYVLVFLGWILVAATFVMCGTFLLLHNVVGDTCVAMGEWVRRPQEHTALDDILPCVDTAAATEALGRSKEVNYRLVDVLNGVISNVTNRDFPPQAPLSPPLYYNQSGPLLPLLCNPYTPDLRDRACAPGEVAGPDAARQAWGGRVCRTADAGGSGVCVTAGRLTPSMYAQMVGAANVSYGLSRYGPVLVDLADCAFVRRAFQAVGEDHCPGLRRYSEQVYRGLLAVAAAGLLSVLLWVVHSRERRKRSDAREVELMAPPPPFRYPPLEEKALLHSPRRRPYM</sequence>
<dbReference type="STRING" id="4565.A0A3B6PJ71"/>
<dbReference type="Proteomes" id="UP000019116">
    <property type="component" value="Chromosome 6B"/>
</dbReference>
<dbReference type="Gramene" id="TraesJUL6B03G03527700.1">
    <property type="protein sequence ID" value="TraesJUL6B03G03527700.1"/>
    <property type="gene ID" value="TraesJUL6B03G03527700"/>
</dbReference>
<dbReference type="EnsemblPlants" id="TraesCS6B02G173300.1">
    <property type="protein sequence ID" value="TraesCS6B02G173300.1"/>
    <property type="gene ID" value="TraesCS6B02G173300"/>
</dbReference>
<proteinExistence type="predicted"/>
<reference evidence="3" key="2">
    <citation type="submission" date="2018-10" db="UniProtKB">
        <authorList>
            <consortium name="EnsemblPlants"/>
        </authorList>
    </citation>
    <scope>IDENTIFICATION</scope>
</reference>
<feature type="transmembrane region" description="Helical" evidence="1">
    <location>
        <begin position="478"/>
        <end position="498"/>
    </location>
</feature>
<dbReference type="PaxDb" id="4565-Traes_6DS_28F0A7159.1"/>
<dbReference type="Gramene" id="TraesRN6B0100429300.1">
    <property type="protein sequence ID" value="TraesRN6B0100429300.1"/>
    <property type="gene ID" value="TraesRN6B0100429300"/>
</dbReference>
<dbReference type="Gramene" id="TraesSTA6B03G03482440.1">
    <property type="protein sequence ID" value="TraesSTA6B03G03482440.1"/>
    <property type="gene ID" value="TraesSTA6B03G03482440"/>
</dbReference>
<keyword evidence="2" id="KW-0732">Signal</keyword>
<dbReference type="OrthoDB" id="1937321at2759"/>
<dbReference type="Gramene" id="TraesCS6B03G0441800.1">
    <property type="protein sequence ID" value="TraesCS6B03G0441800.1.CDS"/>
    <property type="gene ID" value="TraesCS6B03G0441800"/>
</dbReference>
<keyword evidence="1" id="KW-0812">Transmembrane</keyword>
<feature type="transmembrane region" description="Helical" evidence="1">
    <location>
        <begin position="259"/>
        <end position="284"/>
    </location>
</feature>
<dbReference type="GeneID" id="123133945"/>
<keyword evidence="1" id="KW-0472">Membrane</keyword>
<accession>A0A3B6PJ71</accession>
<gene>
    <name evidence="3" type="primary">LOC123133945</name>
</gene>
<feature type="transmembrane region" description="Helical" evidence="1">
    <location>
        <begin position="83"/>
        <end position="106"/>
    </location>
</feature>
<evidence type="ECO:0000256" key="1">
    <source>
        <dbReference type="SAM" id="Phobius"/>
    </source>
</evidence>
<dbReference type="KEGG" id="taes:123133945"/>
<name>A0A3B6PJ71_WHEAT</name>
<dbReference type="PANTHER" id="PTHR31414">
    <property type="entry name" value="TRANSMEMBRANE PROTEIN DDB_G0292058"/>
    <property type="match status" value="1"/>
</dbReference>
<dbReference type="Gramene" id="TraesCS6B02G173300.1">
    <property type="protein sequence ID" value="TraesCS6B02G173300.1"/>
    <property type="gene ID" value="TraesCS6B02G173300"/>
</dbReference>
<dbReference type="PANTHER" id="PTHR31414:SF7">
    <property type="match status" value="1"/>
</dbReference>
<protein>
    <submittedName>
        <fullName evidence="3">Uncharacterized protein</fullName>
    </submittedName>
</protein>
<evidence type="ECO:0000313" key="4">
    <source>
        <dbReference type="Proteomes" id="UP000019116"/>
    </source>
</evidence>
<feature type="signal peptide" evidence="2">
    <location>
        <begin position="1"/>
        <end position="26"/>
    </location>
</feature>